<evidence type="ECO:0000313" key="2">
    <source>
        <dbReference type="Proteomes" id="UP001138540"/>
    </source>
</evidence>
<dbReference type="RefSeq" id="WP_184153056.1">
    <property type="nucleotide sequence ID" value="NZ_JACHKA010000001.1"/>
</dbReference>
<comment type="caution">
    <text evidence="1">The sequence shown here is derived from an EMBL/GenBank/DDBJ whole genome shotgun (WGS) entry which is preliminary data.</text>
</comment>
<organism evidence="1 2">
    <name type="scientific">Sphingobium lignivorans</name>
    <dbReference type="NCBI Taxonomy" id="2735886"/>
    <lineage>
        <taxon>Bacteria</taxon>
        <taxon>Pseudomonadati</taxon>
        <taxon>Pseudomonadota</taxon>
        <taxon>Alphaproteobacteria</taxon>
        <taxon>Sphingomonadales</taxon>
        <taxon>Sphingomonadaceae</taxon>
        <taxon>Sphingobium</taxon>
    </lineage>
</organism>
<dbReference type="Proteomes" id="UP001138540">
    <property type="component" value="Unassembled WGS sequence"/>
</dbReference>
<name>A0ABR6NFF0_9SPHN</name>
<protein>
    <submittedName>
        <fullName evidence="1">Uncharacterized protein</fullName>
    </submittedName>
</protein>
<keyword evidence="2" id="KW-1185">Reference proteome</keyword>
<dbReference type="EMBL" id="JACHKA010000001">
    <property type="protein sequence ID" value="MBB5986008.1"/>
    <property type="molecule type" value="Genomic_DNA"/>
</dbReference>
<accession>A0ABR6NFF0</accession>
<gene>
    <name evidence="1" type="ORF">HNP60_001982</name>
</gene>
<reference evidence="1 2" key="1">
    <citation type="submission" date="2020-08" db="EMBL/GenBank/DDBJ databases">
        <title>Exploring microbial biodiversity for novel pathways involved in the catabolism of aromatic compounds derived from lignin.</title>
        <authorList>
            <person name="Elkins J."/>
        </authorList>
    </citation>
    <scope>NUCLEOTIDE SEQUENCE [LARGE SCALE GENOMIC DNA]</scope>
    <source>
        <strain evidence="1 2">B1D3A</strain>
    </source>
</reference>
<evidence type="ECO:0000313" key="1">
    <source>
        <dbReference type="EMBL" id="MBB5986008.1"/>
    </source>
</evidence>
<proteinExistence type="predicted"/>
<sequence>MTMPVYVNSTAWTGRAPWAGSPIDVARRVVRSWLYPTFDCENCIGMPEHGCYCAATGATSPNEGPGMLRAWLRIELDWFLNPPTRRWDVLSDNWTGC</sequence>